<sequence length="132" mass="14491">MSHYELRAADLAVGGSGSIGPLILGIVVVIVLIAAVWVGMRRVGREPPLPKGRRPRSGAWSTRQEHDDGAPDDHGPGHQDDSGPRTHESREPEPDEMPQDGRRRMPYEVRDAGVRGGKERSRPRRHSGPNVD</sequence>
<feature type="region of interest" description="Disordered" evidence="1">
    <location>
        <begin position="42"/>
        <end position="132"/>
    </location>
</feature>
<protein>
    <submittedName>
        <fullName evidence="3">DUF6479 family protein</fullName>
    </submittedName>
</protein>
<organism evidence="3 4">
    <name type="scientific">Actinacidiphila polyblastidii</name>
    <dbReference type="NCBI Taxonomy" id="3110430"/>
    <lineage>
        <taxon>Bacteria</taxon>
        <taxon>Bacillati</taxon>
        <taxon>Actinomycetota</taxon>
        <taxon>Actinomycetes</taxon>
        <taxon>Kitasatosporales</taxon>
        <taxon>Streptomycetaceae</taxon>
        <taxon>Actinacidiphila</taxon>
    </lineage>
</organism>
<evidence type="ECO:0000313" key="4">
    <source>
        <dbReference type="Proteomes" id="UP001344658"/>
    </source>
</evidence>
<dbReference type="Proteomes" id="UP001344658">
    <property type="component" value="Unassembled WGS sequence"/>
</dbReference>
<keyword evidence="2" id="KW-0472">Membrane</keyword>
<keyword evidence="2" id="KW-1133">Transmembrane helix</keyword>
<reference evidence="3 4" key="1">
    <citation type="submission" date="2023-12" db="EMBL/GenBank/DDBJ databases">
        <title>Streptomyces sp. V4-01.</title>
        <authorList>
            <person name="Somphong A."/>
            <person name="Phongsopitanun W."/>
        </authorList>
    </citation>
    <scope>NUCLEOTIDE SEQUENCE [LARGE SCALE GENOMIC DNA]</scope>
    <source>
        <strain evidence="3 4">V4-01</strain>
    </source>
</reference>
<name>A0ABU7PC81_9ACTN</name>
<dbReference type="InterPro" id="IPR045513">
    <property type="entry name" value="DUF6479"/>
</dbReference>
<accession>A0ABU7PC81</accession>
<proteinExistence type="predicted"/>
<feature type="compositionally biased region" description="Basic residues" evidence="1">
    <location>
        <begin position="121"/>
        <end position="132"/>
    </location>
</feature>
<evidence type="ECO:0000256" key="1">
    <source>
        <dbReference type="SAM" id="MobiDB-lite"/>
    </source>
</evidence>
<comment type="caution">
    <text evidence="3">The sequence shown here is derived from an EMBL/GenBank/DDBJ whole genome shotgun (WGS) entry which is preliminary data.</text>
</comment>
<dbReference type="Pfam" id="PF20087">
    <property type="entry name" value="DUF6479"/>
    <property type="match status" value="1"/>
</dbReference>
<dbReference type="RefSeq" id="WP_330794626.1">
    <property type="nucleotide sequence ID" value="NZ_JAZEWV010000007.1"/>
</dbReference>
<keyword evidence="4" id="KW-1185">Reference proteome</keyword>
<evidence type="ECO:0000313" key="3">
    <source>
        <dbReference type="EMBL" id="MEE4542707.1"/>
    </source>
</evidence>
<feature type="transmembrane region" description="Helical" evidence="2">
    <location>
        <begin position="20"/>
        <end position="40"/>
    </location>
</feature>
<evidence type="ECO:0000256" key="2">
    <source>
        <dbReference type="SAM" id="Phobius"/>
    </source>
</evidence>
<dbReference type="EMBL" id="JAZEWV010000007">
    <property type="protein sequence ID" value="MEE4542707.1"/>
    <property type="molecule type" value="Genomic_DNA"/>
</dbReference>
<gene>
    <name evidence="3" type="ORF">V2S66_12100</name>
</gene>
<feature type="compositionally biased region" description="Basic and acidic residues" evidence="1">
    <location>
        <begin position="99"/>
        <end position="120"/>
    </location>
</feature>
<keyword evidence="2" id="KW-0812">Transmembrane</keyword>
<feature type="compositionally biased region" description="Basic and acidic residues" evidence="1">
    <location>
        <begin position="63"/>
        <end position="92"/>
    </location>
</feature>